<evidence type="ECO:0000256" key="1">
    <source>
        <dbReference type="SAM" id="MobiDB-lite"/>
    </source>
</evidence>
<proteinExistence type="predicted"/>
<feature type="region of interest" description="Disordered" evidence="1">
    <location>
        <begin position="236"/>
        <end position="284"/>
    </location>
</feature>
<name>A0A3L8DD40_OOCBI</name>
<reference evidence="2" key="2">
    <citation type="submission" date="2018-07" db="EMBL/GenBank/DDBJ databases">
        <authorList>
            <person name="Mckenzie S.K."/>
            <person name="Kronauer D.J.C."/>
        </authorList>
    </citation>
    <scope>NUCLEOTIDE SEQUENCE</scope>
    <source>
        <strain evidence="2">Clonal line C1</strain>
    </source>
</reference>
<accession>A0A3L8DD40</accession>
<dbReference type="AlphaFoldDB" id="A0A3L8DD40"/>
<gene>
    <name evidence="2" type="ORF">DMN91_008744</name>
</gene>
<comment type="caution">
    <text evidence="2">The sequence shown here is derived from an EMBL/GenBank/DDBJ whole genome shotgun (WGS) entry which is preliminary data.</text>
</comment>
<feature type="compositionally biased region" description="Basic and acidic residues" evidence="1">
    <location>
        <begin position="236"/>
        <end position="247"/>
    </location>
</feature>
<dbReference type="EMBL" id="QOIP01000009">
    <property type="protein sequence ID" value="RLU18387.1"/>
    <property type="molecule type" value="Genomic_DNA"/>
</dbReference>
<sequence length="331" mass="38182">MCRENVCYIRCQSYEDCRCKYTACNNCSRMTDRNDYRCRSPARCIYHAQSRNQSWHPTFGLTERRKIKKSSCNCKKAMICVYCDNPQDKCACRAPIGKCSLCGLSSDVCDCQNGGGDDSSRKRVVGEPYESRTIQVTSWKPKREIRRYFARDPADLRSDSTEECRCCERLKWQRPEELPYQRLNVFSDVMSELQQKMSESIYCTRCRRNPCRCGSQVDQDERVEGRKANGYVRCPEVEKSPRSEPSRSKSPRSKSRKSKSPRNTSPSNCRCNSSPGNERKSTVKKSAPIRRVGCVCKQSPCGCRKGRLSHRRPLAKCYYCKNLPCICIIPR</sequence>
<dbReference type="Proteomes" id="UP000279307">
    <property type="component" value="Chromosome 9"/>
</dbReference>
<feature type="compositionally biased region" description="Basic residues" evidence="1">
    <location>
        <begin position="249"/>
        <end position="260"/>
    </location>
</feature>
<dbReference type="OrthoDB" id="7611040at2759"/>
<reference evidence="2" key="1">
    <citation type="journal article" date="2018" name="Genome Res.">
        <title>The genomic architecture and molecular evolution of ant odorant receptors.</title>
        <authorList>
            <person name="McKenzie S.K."/>
            <person name="Kronauer D.J.C."/>
        </authorList>
    </citation>
    <scope>NUCLEOTIDE SEQUENCE [LARGE SCALE GENOMIC DNA]</scope>
    <source>
        <strain evidence="2">Clonal line C1</strain>
    </source>
</reference>
<evidence type="ECO:0000313" key="2">
    <source>
        <dbReference type="EMBL" id="RLU18387.1"/>
    </source>
</evidence>
<protein>
    <submittedName>
        <fullName evidence="2">Uncharacterized protein</fullName>
    </submittedName>
</protein>
<organism evidence="2">
    <name type="scientific">Ooceraea biroi</name>
    <name type="common">Clonal raider ant</name>
    <name type="synonym">Cerapachys biroi</name>
    <dbReference type="NCBI Taxonomy" id="2015173"/>
    <lineage>
        <taxon>Eukaryota</taxon>
        <taxon>Metazoa</taxon>
        <taxon>Ecdysozoa</taxon>
        <taxon>Arthropoda</taxon>
        <taxon>Hexapoda</taxon>
        <taxon>Insecta</taxon>
        <taxon>Pterygota</taxon>
        <taxon>Neoptera</taxon>
        <taxon>Endopterygota</taxon>
        <taxon>Hymenoptera</taxon>
        <taxon>Apocrita</taxon>
        <taxon>Aculeata</taxon>
        <taxon>Formicoidea</taxon>
        <taxon>Formicidae</taxon>
        <taxon>Dorylinae</taxon>
        <taxon>Ooceraea</taxon>
    </lineage>
</organism>